<organism evidence="9 10">
    <name type="scientific">Hymenobacter cyanobacteriorum</name>
    <dbReference type="NCBI Taxonomy" id="2926463"/>
    <lineage>
        <taxon>Bacteria</taxon>
        <taxon>Pseudomonadati</taxon>
        <taxon>Bacteroidota</taxon>
        <taxon>Cytophagia</taxon>
        <taxon>Cytophagales</taxon>
        <taxon>Hymenobacteraceae</taxon>
        <taxon>Hymenobacter</taxon>
    </lineage>
</organism>
<dbReference type="SUPFAM" id="SSF161098">
    <property type="entry name" value="MetI-like"/>
    <property type="match status" value="1"/>
</dbReference>
<feature type="transmembrane region" description="Helical" evidence="7">
    <location>
        <begin position="16"/>
        <end position="35"/>
    </location>
</feature>
<dbReference type="RefSeq" id="WP_241934423.1">
    <property type="nucleotide sequence ID" value="NZ_JALBGC010000001.1"/>
</dbReference>
<evidence type="ECO:0000256" key="5">
    <source>
        <dbReference type="ARBA" id="ARBA00022989"/>
    </source>
</evidence>
<name>A0A9X2ADI8_9BACT</name>
<dbReference type="AlphaFoldDB" id="A0A9X2ADI8"/>
<dbReference type="PANTHER" id="PTHR30151">
    <property type="entry name" value="ALKANE SULFONATE ABC TRANSPORTER-RELATED, MEMBRANE SUBUNIT"/>
    <property type="match status" value="1"/>
</dbReference>
<dbReference type="Proteomes" id="UP001139193">
    <property type="component" value="Unassembled WGS sequence"/>
</dbReference>
<keyword evidence="4 7" id="KW-0812">Transmembrane</keyword>
<comment type="caution">
    <text evidence="9">The sequence shown here is derived from an EMBL/GenBank/DDBJ whole genome shotgun (WGS) entry which is preliminary data.</text>
</comment>
<dbReference type="EMBL" id="JALBGC010000001">
    <property type="protein sequence ID" value="MCI1186141.1"/>
    <property type="molecule type" value="Genomic_DNA"/>
</dbReference>
<feature type="transmembrane region" description="Helical" evidence="7">
    <location>
        <begin position="105"/>
        <end position="123"/>
    </location>
</feature>
<proteinExistence type="predicted"/>
<feature type="transmembrane region" description="Helical" evidence="7">
    <location>
        <begin position="70"/>
        <end position="93"/>
    </location>
</feature>
<dbReference type="GO" id="GO:0055085">
    <property type="term" value="P:transmembrane transport"/>
    <property type="evidence" value="ECO:0007669"/>
    <property type="project" value="InterPro"/>
</dbReference>
<dbReference type="Gene3D" id="1.10.3720.10">
    <property type="entry name" value="MetI-like"/>
    <property type="match status" value="1"/>
</dbReference>
<evidence type="ECO:0000313" key="9">
    <source>
        <dbReference type="EMBL" id="MCI1186141.1"/>
    </source>
</evidence>
<evidence type="ECO:0000256" key="2">
    <source>
        <dbReference type="ARBA" id="ARBA00022448"/>
    </source>
</evidence>
<dbReference type="GO" id="GO:0005886">
    <property type="term" value="C:plasma membrane"/>
    <property type="evidence" value="ECO:0007669"/>
    <property type="project" value="UniProtKB-SubCell"/>
</dbReference>
<reference evidence="9" key="1">
    <citation type="submission" date="2022-03" db="EMBL/GenBank/DDBJ databases">
        <title>Bacterial whole genome sequence for Hymenobacter sp. DH14.</title>
        <authorList>
            <person name="Le V."/>
        </authorList>
    </citation>
    <scope>NUCLEOTIDE SEQUENCE</scope>
    <source>
        <strain evidence="9">DH14</strain>
    </source>
</reference>
<keyword evidence="10" id="KW-1185">Reference proteome</keyword>
<feature type="transmembrane region" description="Helical" evidence="7">
    <location>
        <begin position="218"/>
        <end position="237"/>
    </location>
</feature>
<feature type="transmembrane region" description="Helical" evidence="7">
    <location>
        <begin position="129"/>
        <end position="148"/>
    </location>
</feature>
<feature type="domain" description="ABC transmembrane type-1" evidence="8">
    <location>
        <begin position="63"/>
        <end position="242"/>
    </location>
</feature>
<dbReference type="InterPro" id="IPR035906">
    <property type="entry name" value="MetI-like_sf"/>
</dbReference>
<dbReference type="InterPro" id="IPR000515">
    <property type="entry name" value="MetI-like"/>
</dbReference>
<sequence>MLKDLFIPNAKPRPSVFLTMVAVQILLLLLLWLFYPLQLFPTLGEVITAFKDLVTTQGLIQELWASLTTALGALAIATVLALAISYLTALPFFRPIAYAASKMRYLTLTGLTFFMALMVSSGHQVKLSVLIFGATVYLVTGMTSVILTTTQEEMDHARTLGMSEWRSFYEVVVLGKLDEMLEVVRQNFAIIWTMITLVETLYQSEGGIGLLLYKQNRYLHLAGVVAIQLVILATGALQDYVFEFLRRMFFPYSALTTAK</sequence>
<keyword evidence="2" id="KW-0813">Transport</keyword>
<keyword evidence="3" id="KW-1003">Cell membrane</keyword>
<dbReference type="PROSITE" id="PS50928">
    <property type="entry name" value="ABC_TM1"/>
    <property type="match status" value="1"/>
</dbReference>
<dbReference type="PANTHER" id="PTHR30151:SF38">
    <property type="entry name" value="ALIPHATIC SULFONATES TRANSPORT PERMEASE PROTEIN SSUC-RELATED"/>
    <property type="match status" value="1"/>
</dbReference>
<evidence type="ECO:0000256" key="6">
    <source>
        <dbReference type="ARBA" id="ARBA00023136"/>
    </source>
</evidence>
<gene>
    <name evidence="9" type="ORF">MON38_01830</name>
</gene>
<evidence type="ECO:0000256" key="1">
    <source>
        <dbReference type="ARBA" id="ARBA00004651"/>
    </source>
</evidence>
<evidence type="ECO:0000259" key="8">
    <source>
        <dbReference type="PROSITE" id="PS50928"/>
    </source>
</evidence>
<keyword evidence="6 7" id="KW-0472">Membrane</keyword>
<evidence type="ECO:0000256" key="4">
    <source>
        <dbReference type="ARBA" id="ARBA00022692"/>
    </source>
</evidence>
<comment type="subcellular location">
    <subcellularLocation>
        <location evidence="1">Cell membrane</location>
        <topology evidence="1">Multi-pass membrane protein</topology>
    </subcellularLocation>
</comment>
<evidence type="ECO:0000256" key="7">
    <source>
        <dbReference type="SAM" id="Phobius"/>
    </source>
</evidence>
<evidence type="ECO:0000256" key="3">
    <source>
        <dbReference type="ARBA" id="ARBA00022475"/>
    </source>
</evidence>
<evidence type="ECO:0000313" key="10">
    <source>
        <dbReference type="Proteomes" id="UP001139193"/>
    </source>
</evidence>
<accession>A0A9X2ADI8</accession>
<protein>
    <recommendedName>
        <fullName evidence="8">ABC transmembrane type-1 domain-containing protein</fullName>
    </recommendedName>
</protein>
<keyword evidence="5 7" id="KW-1133">Transmembrane helix</keyword>